<name>A0ABZ0QIQ5_9VIBR</name>
<dbReference type="EMBL" id="CP138204">
    <property type="protein sequence ID" value="WPC76392.1"/>
    <property type="molecule type" value="Genomic_DNA"/>
</dbReference>
<evidence type="ECO:0000259" key="1">
    <source>
        <dbReference type="Pfam" id="PF22036"/>
    </source>
</evidence>
<reference evidence="2 3" key="1">
    <citation type="submission" date="2023-11" db="EMBL/GenBank/DDBJ databases">
        <title>Plant-associative lifestyle of Vibrio porteresiae and its evolutionary dynamics.</title>
        <authorList>
            <person name="Rameshkumar N."/>
            <person name="Kirti K."/>
        </authorList>
    </citation>
    <scope>NUCLEOTIDE SEQUENCE [LARGE SCALE GENOMIC DNA]</scope>
    <source>
        <strain evidence="2 3">MSSRF30</strain>
    </source>
</reference>
<organism evidence="2 3">
    <name type="scientific">Vibrio porteresiae DSM 19223</name>
    <dbReference type="NCBI Taxonomy" id="1123496"/>
    <lineage>
        <taxon>Bacteria</taxon>
        <taxon>Pseudomonadati</taxon>
        <taxon>Pseudomonadota</taxon>
        <taxon>Gammaproteobacteria</taxon>
        <taxon>Vibrionales</taxon>
        <taxon>Vibrionaceae</taxon>
        <taxon>Vibrio</taxon>
    </lineage>
</organism>
<dbReference type="RefSeq" id="WP_261896805.1">
    <property type="nucleotide sequence ID" value="NZ_AP024896.1"/>
</dbReference>
<accession>A0ABZ0QIQ5</accession>
<dbReference type="Proteomes" id="UP001304071">
    <property type="component" value="Chromosome 2"/>
</dbReference>
<keyword evidence="3" id="KW-1185">Reference proteome</keyword>
<sequence length="104" mass="12053">MTDNVFPYKGQEFTIRMDNGLEVKNGYLHDGKTIRIEFLTGDLTGTVMEVPFSWRELDGNNFLISWQEADKNTVVHCDNFVSRISYAYYTTMSGEFYQMKGTIL</sequence>
<dbReference type="Pfam" id="PF22036">
    <property type="entry name" value="MoaF_like"/>
    <property type="match status" value="1"/>
</dbReference>
<feature type="domain" description="MoaF-like" evidence="1">
    <location>
        <begin position="10"/>
        <end position="103"/>
    </location>
</feature>
<protein>
    <recommendedName>
        <fullName evidence="1">MoaF-like domain-containing protein</fullName>
    </recommendedName>
</protein>
<evidence type="ECO:0000313" key="2">
    <source>
        <dbReference type="EMBL" id="WPC76392.1"/>
    </source>
</evidence>
<gene>
    <name evidence="2" type="ORF">R8Z52_17845</name>
</gene>
<proteinExistence type="predicted"/>
<evidence type="ECO:0000313" key="3">
    <source>
        <dbReference type="Proteomes" id="UP001304071"/>
    </source>
</evidence>
<dbReference type="InterPro" id="IPR053892">
    <property type="entry name" value="MoaF-like"/>
</dbReference>